<feature type="region of interest" description="Disordered" evidence="1">
    <location>
        <begin position="150"/>
        <end position="180"/>
    </location>
</feature>
<evidence type="ECO:0000256" key="1">
    <source>
        <dbReference type="SAM" id="MobiDB-lite"/>
    </source>
</evidence>
<sequence length="180" mass="19255">VCDPNGSDSCSGTLTYVTSDVVDEGLFQELGMVSDLQVEARPGHSPAGDFLQHGGIRGSAEDIPNANTNNLQEKRVDVHASIVLPHPLLTLILGTLQREDRGLESLVSDLPSVSTMATLLDSWELPKARRAKSSASPVVKFCRPTLSELSNTNSSFTGPHSHSVTARVTPKQTPAESHMD</sequence>
<keyword evidence="3" id="KW-1185">Reference proteome</keyword>
<comment type="caution">
    <text evidence="2">The sequence shown here is derived from an EMBL/GenBank/DDBJ whole genome shotgun (WGS) entry which is preliminary data.</text>
</comment>
<gene>
    <name evidence="2" type="ORF">SKAU_G00218910</name>
</gene>
<dbReference type="EMBL" id="JAINUF010000007">
    <property type="protein sequence ID" value="KAJ8354324.1"/>
    <property type="molecule type" value="Genomic_DNA"/>
</dbReference>
<dbReference type="AlphaFoldDB" id="A0A9Q1FA96"/>
<proteinExistence type="predicted"/>
<feature type="non-terminal residue" evidence="2">
    <location>
        <position position="1"/>
    </location>
</feature>
<reference evidence="2" key="1">
    <citation type="journal article" date="2023" name="Science">
        <title>Genome structures resolve the early diversification of teleost fishes.</title>
        <authorList>
            <person name="Parey E."/>
            <person name="Louis A."/>
            <person name="Montfort J."/>
            <person name="Bouchez O."/>
            <person name="Roques C."/>
            <person name="Iampietro C."/>
            <person name="Lluch J."/>
            <person name="Castinel A."/>
            <person name="Donnadieu C."/>
            <person name="Desvignes T."/>
            <person name="Floi Bucao C."/>
            <person name="Jouanno E."/>
            <person name="Wen M."/>
            <person name="Mejri S."/>
            <person name="Dirks R."/>
            <person name="Jansen H."/>
            <person name="Henkel C."/>
            <person name="Chen W.J."/>
            <person name="Zahm M."/>
            <person name="Cabau C."/>
            <person name="Klopp C."/>
            <person name="Thompson A.W."/>
            <person name="Robinson-Rechavi M."/>
            <person name="Braasch I."/>
            <person name="Lecointre G."/>
            <person name="Bobe J."/>
            <person name="Postlethwait J.H."/>
            <person name="Berthelot C."/>
            <person name="Roest Crollius H."/>
            <person name="Guiguen Y."/>
        </authorList>
    </citation>
    <scope>NUCLEOTIDE SEQUENCE</scope>
    <source>
        <strain evidence="2">WJC10195</strain>
    </source>
</reference>
<evidence type="ECO:0000313" key="2">
    <source>
        <dbReference type="EMBL" id="KAJ8354324.1"/>
    </source>
</evidence>
<dbReference type="Proteomes" id="UP001152622">
    <property type="component" value="Chromosome 7"/>
</dbReference>
<protein>
    <submittedName>
        <fullName evidence="2">Uncharacterized protein</fullName>
    </submittedName>
</protein>
<accession>A0A9Q1FA96</accession>
<organism evidence="2 3">
    <name type="scientific">Synaphobranchus kaupii</name>
    <name type="common">Kaup's arrowtooth eel</name>
    <dbReference type="NCBI Taxonomy" id="118154"/>
    <lineage>
        <taxon>Eukaryota</taxon>
        <taxon>Metazoa</taxon>
        <taxon>Chordata</taxon>
        <taxon>Craniata</taxon>
        <taxon>Vertebrata</taxon>
        <taxon>Euteleostomi</taxon>
        <taxon>Actinopterygii</taxon>
        <taxon>Neopterygii</taxon>
        <taxon>Teleostei</taxon>
        <taxon>Anguilliformes</taxon>
        <taxon>Synaphobranchidae</taxon>
        <taxon>Synaphobranchus</taxon>
    </lineage>
</organism>
<feature type="region of interest" description="Disordered" evidence="1">
    <location>
        <begin position="41"/>
        <end position="63"/>
    </location>
</feature>
<evidence type="ECO:0000313" key="3">
    <source>
        <dbReference type="Proteomes" id="UP001152622"/>
    </source>
</evidence>
<name>A0A9Q1FA96_SYNKA</name>